<evidence type="ECO:0000313" key="1">
    <source>
        <dbReference type="EMBL" id="URE32937.1"/>
    </source>
</evidence>
<reference evidence="1" key="1">
    <citation type="submission" date="2022-05" db="EMBL/GenBank/DDBJ databases">
        <title>The Musa troglodytarum L. genome provides insights into the mechanism of non-climacteric behaviour and enrichment of carotenoids.</title>
        <authorList>
            <person name="Wang J."/>
        </authorList>
    </citation>
    <scope>NUCLEOTIDE SEQUENCE</scope>
    <source>
        <tissue evidence="1">Leaf</tissue>
    </source>
</reference>
<dbReference type="OrthoDB" id="1898716at2759"/>
<dbReference type="AlphaFoldDB" id="A0A9E7HN29"/>
<dbReference type="EMBL" id="CP097510">
    <property type="protein sequence ID" value="URE32937.1"/>
    <property type="molecule type" value="Genomic_DNA"/>
</dbReference>
<keyword evidence="2" id="KW-1185">Reference proteome</keyword>
<accession>A0A9E7HN29</accession>
<protein>
    <submittedName>
        <fullName evidence="1">Uncharacterized protein</fullName>
    </submittedName>
</protein>
<organism evidence="1 2">
    <name type="scientific">Musa troglodytarum</name>
    <name type="common">fe'i banana</name>
    <dbReference type="NCBI Taxonomy" id="320322"/>
    <lineage>
        <taxon>Eukaryota</taxon>
        <taxon>Viridiplantae</taxon>
        <taxon>Streptophyta</taxon>
        <taxon>Embryophyta</taxon>
        <taxon>Tracheophyta</taxon>
        <taxon>Spermatophyta</taxon>
        <taxon>Magnoliopsida</taxon>
        <taxon>Liliopsida</taxon>
        <taxon>Zingiberales</taxon>
        <taxon>Musaceae</taxon>
        <taxon>Musa</taxon>
    </lineage>
</organism>
<name>A0A9E7HN29_9LILI</name>
<sequence length="122" mass="14364">MYHVLQSSLEKTVDRYEKFMKAEKYFDKHNEKEQNHEKGFAYSEGNSKLLEITERFLKTDFAKLSIDGLEQLENDLNDALKWTTSRKVRKLTSLNIGTFSLHMNSRNISCILPKKTQTIFQL</sequence>
<evidence type="ECO:0000313" key="2">
    <source>
        <dbReference type="Proteomes" id="UP001055439"/>
    </source>
</evidence>
<dbReference type="Proteomes" id="UP001055439">
    <property type="component" value="Chromosome 8"/>
</dbReference>
<gene>
    <name evidence="1" type="ORF">MUK42_34717</name>
</gene>
<proteinExistence type="predicted"/>